<evidence type="ECO:0000313" key="2">
    <source>
        <dbReference type="EMBL" id="NHN56287.1"/>
    </source>
</evidence>
<dbReference type="NCBIfam" id="NF041646">
    <property type="entry name" value="VC0807_fam"/>
    <property type="match status" value="1"/>
</dbReference>
<keyword evidence="1" id="KW-0472">Membrane</keyword>
<name>A0A967B1G4_9MICO</name>
<dbReference type="EMBL" id="JAAOIV010000007">
    <property type="protein sequence ID" value="NHN56287.1"/>
    <property type="molecule type" value="Genomic_DNA"/>
</dbReference>
<dbReference type="Proteomes" id="UP000744769">
    <property type="component" value="Unassembled WGS sequence"/>
</dbReference>
<keyword evidence="1" id="KW-1133">Transmembrane helix</keyword>
<organism evidence="2 3">
    <name type="scientific">Metallococcus carri</name>
    <dbReference type="NCBI Taxonomy" id="1656884"/>
    <lineage>
        <taxon>Bacteria</taxon>
        <taxon>Bacillati</taxon>
        <taxon>Actinomycetota</taxon>
        <taxon>Actinomycetes</taxon>
        <taxon>Micrococcales</taxon>
        <taxon>Dermacoccaceae</taxon>
        <taxon>Metallococcus</taxon>
    </lineage>
</organism>
<keyword evidence="3" id="KW-1185">Reference proteome</keyword>
<feature type="transmembrane region" description="Helical" evidence="1">
    <location>
        <begin position="169"/>
        <end position="188"/>
    </location>
</feature>
<proteinExistence type="predicted"/>
<evidence type="ECO:0000313" key="3">
    <source>
        <dbReference type="Proteomes" id="UP000744769"/>
    </source>
</evidence>
<reference evidence="2" key="1">
    <citation type="submission" date="2020-03" db="EMBL/GenBank/DDBJ databases">
        <title>Draft sequencing of Calidifontibacter sp. DB0510.</title>
        <authorList>
            <person name="Kim D.-U."/>
        </authorList>
    </citation>
    <scope>NUCLEOTIDE SEQUENCE</scope>
    <source>
        <strain evidence="2">DB0510</strain>
    </source>
</reference>
<comment type="caution">
    <text evidence="2">The sequence shown here is derived from an EMBL/GenBank/DDBJ whole genome shotgun (WGS) entry which is preliminary data.</text>
</comment>
<evidence type="ECO:0000256" key="1">
    <source>
        <dbReference type="SAM" id="Phobius"/>
    </source>
</evidence>
<sequence>MVRRLLAWQRAQMAEGGAFAPRIAMRGLATMLAWDLAIPVLTYVVARLVGLSTTWALLASTIAAGVRMVYLIRRQGEVDGFSAFMVFVFAGGLALSWWTGDARFLLLKGCFATVVVGVIFAASSLVRRPLSFEVAKRLAAGDGHSRGELQRGWAESAAFRRGMYLMTSVWGLGLVVEALLRIVLIYRLDVDRAVIATTVVQIAAIALMGGWNVWFVEASRRYARGAAPA</sequence>
<feature type="transmembrane region" description="Helical" evidence="1">
    <location>
        <begin position="80"/>
        <end position="98"/>
    </location>
</feature>
<dbReference type="AlphaFoldDB" id="A0A967B1G4"/>
<feature type="transmembrane region" description="Helical" evidence="1">
    <location>
        <begin position="104"/>
        <end position="126"/>
    </location>
</feature>
<gene>
    <name evidence="2" type="ORF">G9U51_10920</name>
</gene>
<feature type="transmembrane region" description="Helical" evidence="1">
    <location>
        <begin position="55"/>
        <end position="73"/>
    </location>
</feature>
<accession>A0A967B1G4</accession>
<evidence type="ECO:0008006" key="4">
    <source>
        <dbReference type="Google" id="ProtNLM"/>
    </source>
</evidence>
<protein>
    <recommendedName>
        <fullName evidence="4">DUF3159 domain-containing protein</fullName>
    </recommendedName>
</protein>
<keyword evidence="1" id="KW-0812">Transmembrane</keyword>
<feature type="transmembrane region" description="Helical" evidence="1">
    <location>
        <begin position="194"/>
        <end position="214"/>
    </location>
</feature>
<dbReference type="RefSeq" id="WP_166196893.1">
    <property type="nucleotide sequence ID" value="NZ_JAAOIV010000007.1"/>
</dbReference>
<feature type="transmembrane region" description="Helical" evidence="1">
    <location>
        <begin position="28"/>
        <end position="49"/>
    </location>
</feature>